<feature type="compositionally biased region" description="Acidic residues" evidence="7">
    <location>
        <begin position="85"/>
        <end position="108"/>
    </location>
</feature>
<dbReference type="PANTHER" id="PTHR31490:SF90">
    <property type="entry name" value="ENDO-1,4-BETA-XYLANASE A"/>
    <property type="match status" value="1"/>
</dbReference>
<dbReference type="CDD" id="cd00005">
    <property type="entry name" value="CBM9_like_1"/>
    <property type="match status" value="1"/>
</dbReference>
<dbReference type="Proteomes" id="UP000766246">
    <property type="component" value="Unassembled WGS sequence"/>
</dbReference>
<dbReference type="Gene3D" id="3.20.20.80">
    <property type="entry name" value="Glycosidases"/>
    <property type="match status" value="1"/>
</dbReference>
<accession>A0A927UDD7</accession>
<dbReference type="InterPro" id="IPR017853">
    <property type="entry name" value="GH"/>
</dbReference>
<dbReference type="Pfam" id="PF06452">
    <property type="entry name" value="CBM9_1"/>
    <property type="match status" value="1"/>
</dbReference>
<dbReference type="PRINTS" id="PR00134">
    <property type="entry name" value="GLHYDRLASE10"/>
</dbReference>
<dbReference type="SMART" id="SM00633">
    <property type="entry name" value="Glyco_10"/>
    <property type="match status" value="1"/>
</dbReference>
<feature type="chain" id="PRO_5038645135" description="Beta-xylanase" evidence="8">
    <location>
        <begin position="27"/>
        <end position="1276"/>
    </location>
</feature>
<comment type="catalytic activity">
    <reaction evidence="6">
        <text>Endohydrolysis of (1-&gt;4)-beta-D-xylosidic linkages in xylans.</text>
        <dbReference type="EC" id="3.2.1.8"/>
    </reaction>
</comment>
<evidence type="ECO:0000313" key="10">
    <source>
        <dbReference type="EMBL" id="MBE5920335.1"/>
    </source>
</evidence>
<dbReference type="PANTHER" id="PTHR31490">
    <property type="entry name" value="GLYCOSYL HYDROLASE"/>
    <property type="match status" value="1"/>
</dbReference>
<evidence type="ECO:0000256" key="4">
    <source>
        <dbReference type="ARBA" id="ARBA00023295"/>
    </source>
</evidence>
<evidence type="ECO:0000256" key="6">
    <source>
        <dbReference type="RuleBase" id="RU361174"/>
    </source>
</evidence>
<dbReference type="SUPFAM" id="SSF51445">
    <property type="entry name" value="(Trans)glycosidases"/>
    <property type="match status" value="1"/>
</dbReference>
<evidence type="ECO:0000256" key="3">
    <source>
        <dbReference type="ARBA" id="ARBA00023277"/>
    </source>
</evidence>
<dbReference type="GO" id="GO:0000272">
    <property type="term" value="P:polysaccharide catabolic process"/>
    <property type="evidence" value="ECO:0007669"/>
    <property type="project" value="UniProtKB-KW"/>
</dbReference>
<keyword evidence="8" id="KW-0732">Signal</keyword>
<name>A0A927UDD7_9FIRM</name>
<evidence type="ECO:0000256" key="7">
    <source>
        <dbReference type="SAM" id="MobiDB-lite"/>
    </source>
</evidence>
<dbReference type="GO" id="GO:0031176">
    <property type="term" value="F:endo-1,4-beta-xylanase activity"/>
    <property type="evidence" value="ECO:0007669"/>
    <property type="project" value="UniProtKB-EC"/>
</dbReference>
<dbReference type="AlphaFoldDB" id="A0A927UDD7"/>
<dbReference type="EMBL" id="SVER01000030">
    <property type="protein sequence ID" value="MBE5920335.1"/>
    <property type="molecule type" value="Genomic_DNA"/>
</dbReference>
<comment type="caution">
    <text evidence="10">The sequence shown here is derived from an EMBL/GenBank/DDBJ whole genome shotgun (WGS) entry which is preliminary data.</text>
</comment>
<organism evidence="10 11">
    <name type="scientific">Pseudobutyrivibrio ruminis</name>
    <dbReference type="NCBI Taxonomy" id="46206"/>
    <lineage>
        <taxon>Bacteria</taxon>
        <taxon>Bacillati</taxon>
        <taxon>Bacillota</taxon>
        <taxon>Clostridia</taxon>
        <taxon>Lachnospirales</taxon>
        <taxon>Lachnospiraceae</taxon>
        <taxon>Pseudobutyrivibrio</taxon>
    </lineage>
</organism>
<evidence type="ECO:0000313" key="11">
    <source>
        <dbReference type="Proteomes" id="UP000766246"/>
    </source>
</evidence>
<evidence type="ECO:0000256" key="5">
    <source>
        <dbReference type="ARBA" id="ARBA00023326"/>
    </source>
</evidence>
<evidence type="ECO:0000256" key="8">
    <source>
        <dbReference type="SAM" id="SignalP"/>
    </source>
</evidence>
<dbReference type="InterPro" id="IPR010502">
    <property type="entry name" value="Carb-bd_dom_fam9"/>
</dbReference>
<feature type="domain" description="GH10" evidence="9">
    <location>
        <begin position="258"/>
        <end position="667"/>
    </location>
</feature>
<dbReference type="PROSITE" id="PS51760">
    <property type="entry name" value="GH10_2"/>
    <property type="match status" value="1"/>
</dbReference>
<feature type="signal peptide" evidence="8">
    <location>
        <begin position="1"/>
        <end position="26"/>
    </location>
</feature>
<keyword evidence="4 6" id="KW-0326">Glycosidase</keyword>
<keyword evidence="2 6" id="KW-0378">Hydrolase</keyword>
<gene>
    <name evidence="10" type="ORF">E7272_10905</name>
</gene>
<protein>
    <recommendedName>
        <fullName evidence="6">Beta-xylanase</fullName>
        <ecNumber evidence="6">3.2.1.8</ecNumber>
    </recommendedName>
</protein>
<feature type="compositionally biased region" description="Basic and acidic residues" evidence="7">
    <location>
        <begin position="43"/>
        <end position="84"/>
    </location>
</feature>
<dbReference type="Gene3D" id="2.60.40.1190">
    <property type="match status" value="1"/>
</dbReference>
<keyword evidence="5 6" id="KW-0624">Polysaccharide degradation</keyword>
<dbReference type="GO" id="GO:0030246">
    <property type="term" value="F:carbohydrate binding"/>
    <property type="evidence" value="ECO:0007669"/>
    <property type="project" value="InterPro"/>
</dbReference>
<keyword evidence="3 6" id="KW-0119">Carbohydrate metabolism</keyword>
<dbReference type="InterPro" id="IPR044846">
    <property type="entry name" value="GH10"/>
</dbReference>
<dbReference type="SUPFAM" id="SSF49344">
    <property type="entry name" value="CBD9-like"/>
    <property type="match status" value="1"/>
</dbReference>
<proteinExistence type="inferred from homology"/>
<dbReference type="InterPro" id="IPR001000">
    <property type="entry name" value="GH10_dom"/>
</dbReference>
<feature type="region of interest" description="Disordered" evidence="7">
    <location>
        <begin position="28"/>
        <end position="114"/>
    </location>
</feature>
<dbReference type="Pfam" id="PF00331">
    <property type="entry name" value="Glyco_hydro_10"/>
    <property type="match status" value="1"/>
</dbReference>
<sequence>MVKRKIYKALSVAMASSMLMATPSPALVNAKELPEDTTEEVVEELKEDSKEESKEETKENSKEEVKEDSKKEAEESKEEVKEDSKEESEENTEEALEEDDSEKEEKDDEESKKTCEITYSMFDFDDSYEGGSWGSTVTKSKGGVKIEYSGNYAEKVFGLPKGIKGTDVVSVKANLLKGSKSGFSLKFRNKGEEVKAAYGTDVIENTDKAEFDGIGLMNSSGGEATFTIQSITLTLKGDAADYPTPSEIVDDNTKPEIQWDIPDLRDYVSSEKGLGKDSHTGAAIMVSEITDEALMDLVEKHFNAVTFGNEFKPDSLMNYNNAKPADGQIITETWTDAKGVTHKDMAVPKLDFSRPERMLRVIKDWNDEHPDKEIKIRGHVLTWHSQTPEWFFKENYDPNGDWVSPEEMTLRHEWYIKSVFEHVFSSEYKDMFYGWDVVNEACSDSTGTYRSASASERSNWARIYGTGSKEDAPDYILNAFRYANYYAHKMGKDDVELYYNDYNECSGNKPDAIAQLLESVKRHESDDVLPTRISGFGMQGHYNMLSPSKQKVIDCGKRYGKIVGKIQVTELDFKCSDEYDGTSATEAAEYTREAYRYKEIYEAYKEIDADPDIDVNGFTVWGVIDPNSWLQTSNSAGGGANGNRKQVPLLFDGDYMAKPAYWALVDPSKLEPAIKSINITQAATGEDKFVHGKSATIEGTDYTFVPVWEDGKLSVKVKANGATSAKLYVDFATAMEDGANVSTAEATLDKNGECVLEVATDTTLSPSTRIALDVVVSDAEGDHAFNNLRLTQDEGSKYYAKGTCKPYANVNKGTVTVDGEVDDAWEVAKDVVLSVPGSSPKATATAKLLWDNENLYVLMNVKDANLDATASAAHEKDSVEVFIDENNNKSEAYEDDDKQYRINYLNETSFNGTKCLEENVKHAVKLTDDGYMVEAAFAWTDITPEVGTAIGLDLQINDGEGGARIGTRSWYDETGNGWSAPKVFGEVTLVDGEETPDTPEEPVIVTPAVAEVEDVVYTGAKLTPEVVVTAGDKELVKDVDYTVSYKNNKNAAAKVGTGMGEDFNASLPTVEVKFIGEYAENEAVKANFTIAPVDFADEDAIEVEPVDTFVESIFATRPGVTVRFNGKNLSKTNYTLQYRLGENGKLLNKLPAHASNADGTYYAVVTAKGKNFVGSTSVELDILEDVSIHVLEARVDRNASYNKRTGAVKIKAYYTVKTNSEAKYFGVKKGAVVKLESGKDFEATVVLRERFTGLGLVHIKGNDPLVGERVVIVSLR</sequence>
<evidence type="ECO:0000259" key="9">
    <source>
        <dbReference type="PROSITE" id="PS51760"/>
    </source>
</evidence>
<evidence type="ECO:0000256" key="1">
    <source>
        <dbReference type="ARBA" id="ARBA00007495"/>
    </source>
</evidence>
<comment type="similarity">
    <text evidence="1 6">Belongs to the glycosyl hydrolase 10 (cellulase F) family.</text>
</comment>
<evidence type="ECO:0000256" key="2">
    <source>
        <dbReference type="ARBA" id="ARBA00022801"/>
    </source>
</evidence>
<dbReference type="EC" id="3.2.1.8" evidence="6"/>
<reference evidence="10" key="1">
    <citation type="submission" date="2019-04" db="EMBL/GenBank/DDBJ databases">
        <title>Evolution of Biomass-Degrading Anaerobic Consortia Revealed by Metagenomics.</title>
        <authorList>
            <person name="Peng X."/>
        </authorList>
    </citation>
    <scope>NUCLEOTIDE SEQUENCE</scope>
    <source>
        <strain evidence="10">SIG311</strain>
    </source>
</reference>